<evidence type="ECO:0000313" key="1">
    <source>
        <dbReference type="EMBL" id="MDR5712944.1"/>
    </source>
</evidence>
<name>A0ABU1FW84_9MICC</name>
<keyword evidence="2" id="KW-1185">Reference proteome</keyword>
<evidence type="ECO:0000313" key="2">
    <source>
        <dbReference type="Proteomes" id="UP001260872"/>
    </source>
</evidence>
<dbReference type="Proteomes" id="UP001260872">
    <property type="component" value="Unassembled WGS sequence"/>
</dbReference>
<comment type="caution">
    <text evidence="1">The sequence shown here is derived from an EMBL/GenBank/DDBJ whole genome shotgun (WGS) entry which is preliminary data.</text>
</comment>
<organism evidence="1 2">
    <name type="scientific">Nesterenkonia flava</name>
    <dbReference type="NCBI Taxonomy" id="469799"/>
    <lineage>
        <taxon>Bacteria</taxon>
        <taxon>Bacillati</taxon>
        <taxon>Actinomycetota</taxon>
        <taxon>Actinomycetes</taxon>
        <taxon>Micrococcales</taxon>
        <taxon>Micrococcaceae</taxon>
        <taxon>Nesterenkonia</taxon>
    </lineage>
</organism>
<dbReference type="EMBL" id="JAVKGT010000044">
    <property type="protein sequence ID" value="MDR5712944.1"/>
    <property type="molecule type" value="Genomic_DNA"/>
</dbReference>
<proteinExistence type="predicted"/>
<gene>
    <name evidence="1" type="ORF">RH857_12520</name>
</gene>
<reference evidence="2" key="1">
    <citation type="submission" date="2023-07" db="EMBL/GenBank/DDBJ databases">
        <title>Description of three actinobacteria isolated from air of manufacturing shop in a pharmaceutical factory.</title>
        <authorList>
            <person name="Zhang D.-F."/>
        </authorList>
    </citation>
    <scope>NUCLEOTIDE SEQUENCE [LARGE SCALE GENOMIC DNA]</scope>
    <source>
        <strain evidence="2">CCTCC AB 207010</strain>
    </source>
</reference>
<sequence length="67" mass="7528">MSQNAALTAPTMNDSDIMRIIIGRLEKATRLMEDKDYGPELDEHLAKVEEILTWLTGVIEARKEPAS</sequence>
<protein>
    <submittedName>
        <fullName evidence="1">Uncharacterized protein</fullName>
    </submittedName>
</protein>
<accession>A0ABU1FW84</accession>
<dbReference type="RefSeq" id="WP_310538312.1">
    <property type="nucleotide sequence ID" value="NZ_BAAAOC010000012.1"/>
</dbReference>